<proteinExistence type="predicted"/>
<dbReference type="RefSeq" id="WP_320003892.1">
    <property type="nucleotide sequence ID" value="NZ_JAUHJS010000003.1"/>
</dbReference>
<dbReference type="EMBL" id="JAUHJS010000003">
    <property type="protein sequence ID" value="MDN4165367.1"/>
    <property type="molecule type" value="Genomic_DNA"/>
</dbReference>
<evidence type="ECO:0000313" key="2">
    <source>
        <dbReference type="Proteomes" id="UP001168552"/>
    </source>
</evidence>
<evidence type="ECO:0000313" key="1">
    <source>
        <dbReference type="EMBL" id="MDN4165367.1"/>
    </source>
</evidence>
<comment type="caution">
    <text evidence="1">The sequence shown here is derived from an EMBL/GenBank/DDBJ whole genome shotgun (WGS) entry which is preliminary data.</text>
</comment>
<reference evidence="1" key="1">
    <citation type="submission" date="2023-06" db="EMBL/GenBank/DDBJ databases">
        <title>Cytophagales bacterium Strain LB-30, isolated from soil.</title>
        <authorList>
            <person name="Liu B."/>
        </authorList>
    </citation>
    <scope>NUCLEOTIDE SEQUENCE</scope>
    <source>
        <strain evidence="1">LB-30</strain>
    </source>
</reference>
<accession>A0ABT8F4I5</accession>
<protein>
    <submittedName>
        <fullName evidence="1">YkgJ family cysteine cluster protein</fullName>
    </submittedName>
</protein>
<keyword evidence="2" id="KW-1185">Reference proteome</keyword>
<dbReference type="Proteomes" id="UP001168552">
    <property type="component" value="Unassembled WGS sequence"/>
</dbReference>
<gene>
    <name evidence="1" type="ORF">QWY31_07630</name>
</gene>
<sequence length="188" mass="21468">MEKVFLELEQEITQFQQDSGLHCLKGCGECCKKPDIEATIIEFLPFAYHLFKEGKVDAFMEKLEANPSDSICLNFQPFITSEMQGGCTSYRDRGLICRVFGFSASTDKNGLPQLATCKLIKTNQQEAYLRAVESIKSGAPVPIIKNFYMKLYAIDYHLSEKMYPINMAMYKAIEYVSFHFSYRGKRAS</sequence>
<dbReference type="InterPro" id="IPR005358">
    <property type="entry name" value="Puta_zinc/iron-chelating_dom"/>
</dbReference>
<dbReference type="Pfam" id="PF03692">
    <property type="entry name" value="CxxCxxCC"/>
    <property type="match status" value="1"/>
</dbReference>
<name>A0ABT8F4I5_9BACT</name>
<organism evidence="1 2">
    <name type="scientific">Shiella aurantiaca</name>
    <dbReference type="NCBI Taxonomy" id="3058365"/>
    <lineage>
        <taxon>Bacteria</taxon>
        <taxon>Pseudomonadati</taxon>
        <taxon>Bacteroidota</taxon>
        <taxon>Cytophagia</taxon>
        <taxon>Cytophagales</taxon>
        <taxon>Shiellaceae</taxon>
        <taxon>Shiella</taxon>
    </lineage>
</organism>